<dbReference type="AlphaFoldDB" id="A0A544TAC8"/>
<accession>A0A544TAC8</accession>
<keyword evidence="1" id="KW-0472">Membrane</keyword>
<feature type="transmembrane region" description="Helical" evidence="1">
    <location>
        <begin position="41"/>
        <end position="59"/>
    </location>
</feature>
<dbReference type="RefSeq" id="WP_142538400.1">
    <property type="nucleotide sequence ID" value="NZ_BMIE01000003.1"/>
</dbReference>
<dbReference type="EMBL" id="VDGH01000004">
    <property type="protein sequence ID" value="TQR14417.1"/>
    <property type="molecule type" value="Genomic_DNA"/>
</dbReference>
<dbReference type="OrthoDB" id="2939875at2"/>
<evidence type="ECO:0000256" key="1">
    <source>
        <dbReference type="SAM" id="Phobius"/>
    </source>
</evidence>
<reference evidence="2 3" key="1">
    <citation type="submission" date="2019-05" db="EMBL/GenBank/DDBJ databases">
        <title>Psychrobacillus vulpis sp. nov., a new species isolated from feces of a red fox that inhabits in The Tablas de Daimiel Natural Park, Albacete, Spain.</title>
        <authorList>
            <person name="Rodriguez M."/>
            <person name="Reina J.C."/>
            <person name="Bejar V."/>
            <person name="Llamas I."/>
        </authorList>
    </citation>
    <scope>NUCLEOTIDE SEQUENCE [LARGE SCALE GENOMIC DNA]</scope>
    <source>
        <strain evidence="2 3">NEAU-3TGS17</strain>
    </source>
</reference>
<evidence type="ECO:0000313" key="3">
    <source>
        <dbReference type="Proteomes" id="UP000317316"/>
    </source>
</evidence>
<evidence type="ECO:0000313" key="2">
    <source>
        <dbReference type="EMBL" id="TQR14417.1"/>
    </source>
</evidence>
<keyword evidence="2" id="KW-0808">Transferase</keyword>
<dbReference type="Proteomes" id="UP000317316">
    <property type="component" value="Unassembled WGS sequence"/>
</dbReference>
<feature type="transmembrane region" description="Helical" evidence="1">
    <location>
        <begin position="71"/>
        <end position="92"/>
    </location>
</feature>
<keyword evidence="1" id="KW-0812">Transmembrane</keyword>
<sequence length="125" mass="13735">MAILNPNYEFLKADYANPNLTGRKVEKVEELKGNNWSVTKVVSAATPVLVLTLPSLTFAADNSFDNLYPTLMRMFDSAVVLVIVFAGASWALGHRSKAIELLIGVCCGYLLARNAVNIRDFLKTI</sequence>
<keyword evidence="3" id="KW-1185">Reference proteome</keyword>
<dbReference type="GO" id="GO:0016740">
    <property type="term" value="F:transferase activity"/>
    <property type="evidence" value="ECO:0007669"/>
    <property type="project" value="UniProtKB-KW"/>
</dbReference>
<comment type="caution">
    <text evidence="2">The sequence shown here is derived from an EMBL/GenBank/DDBJ whole genome shotgun (WGS) entry which is preliminary data.</text>
</comment>
<name>A0A544TAC8_9BACI</name>
<proteinExistence type="predicted"/>
<keyword evidence="1" id="KW-1133">Transmembrane helix</keyword>
<protein>
    <submittedName>
        <fullName evidence="2">Glycosyltransferase</fullName>
    </submittedName>
</protein>
<organism evidence="2 3">
    <name type="scientific">Psychrobacillus lasiicapitis</name>
    <dbReference type="NCBI Taxonomy" id="1636719"/>
    <lineage>
        <taxon>Bacteria</taxon>
        <taxon>Bacillati</taxon>
        <taxon>Bacillota</taxon>
        <taxon>Bacilli</taxon>
        <taxon>Bacillales</taxon>
        <taxon>Bacillaceae</taxon>
        <taxon>Psychrobacillus</taxon>
    </lineage>
</organism>
<gene>
    <name evidence="2" type="ORF">FG382_08145</name>
</gene>